<dbReference type="EMBL" id="CP003378">
    <property type="protein sequence ID" value="AFZ70695.1"/>
    <property type="molecule type" value="Genomic_DNA"/>
</dbReference>
<sequence length="48" mass="5793">MESLNDYFIDLDILSHRSIKRLVIFSLFVIIILIFETHNFVYVFSQKN</sequence>
<dbReference type="AlphaFoldDB" id="L0ACC9"/>
<evidence type="ECO:0000313" key="3">
    <source>
        <dbReference type="Proteomes" id="UP000010469"/>
    </source>
</evidence>
<dbReference type="KEGG" id="clg:Calag_0972"/>
<keyword evidence="3" id="KW-1185">Reference proteome</keyword>
<name>L0ACC9_CALLD</name>
<gene>
    <name evidence="2" type="ordered locus">Calag_0972</name>
</gene>
<keyword evidence="1" id="KW-0472">Membrane</keyword>
<accession>L0ACC9</accession>
<keyword evidence="1" id="KW-0812">Transmembrane</keyword>
<evidence type="ECO:0000256" key="1">
    <source>
        <dbReference type="SAM" id="Phobius"/>
    </source>
</evidence>
<dbReference type="HOGENOM" id="CLU_3147785_0_0_2"/>
<feature type="transmembrane region" description="Helical" evidence="1">
    <location>
        <begin position="22"/>
        <end position="44"/>
    </location>
</feature>
<evidence type="ECO:0000313" key="2">
    <source>
        <dbReference type="EMBL" id="AFZ70695.1"/>
    </source>
</evidence>
<keyword evidence="1" id="KW-1133">Transmembrane helix</keyword>
<dbReference type="InParanoid" id="L0ACC9"/>
<protein>
    <submittedName>
        <fullName evidence="2">Uncharacterized protein</fullName>
    </submittedName>
</protein>
<proteinExistence type="predicted"/>
<reference evidence="3" key="1">
    <citation type="submission" date="2012-03" db="EMBL/GenBank/DDBJ databases">
        <title>Complete genome of Caldisphaera lagunensis DSM 15908.</title>
        <authorList>
            <person name="Lucas S."/>
            <person name="Copeland A."/>
            <person name="Lapidus A."/>
            <person name="Glavina del Rio T."/>
            <person name="Dalin E."/>
            <person name="Tice H."/>
            <person name="Bruce D."/>
            <person name="Goodwin L."/>
            <person name="Pitluck S."/>
            <person name="Peters L."/>
            <person name="Mikhailova N."/>
            <person name="Teshima H."/>
            <person name="Kyrpides N."/>
            <person name="Mavromatis K."/>
            <person name="Ivanova N."/>
            <person name="Brettin T."/>
            <person name="Detter J.C."/>
            <person name="Han C."/>
            <person name="Larimer F."/>
            <person name="Land M."/>
            <person name="Hauser L."/>
            <person name="Markowitz V."/>
            <person name="Cheng J.-F."/>
            <person name="Hugenholtz P."/>
            <person name="Woyke T."/>
            <person name="Wu D."/>
            <person name="Spring S."/>
            <person name="Schroeder M."/>
            <person name="Brambilla E."/>
            <person name="Klenk H.-P."/>
            <person name="Eisen J.A."/>
        </authorList>
    </citation>
    <scope>NUCLEOTIDE SEQUENCE [LARGE SCALE GENOMIC DNA]</scope>
    <source>
        <strain evidence="3">DSM 15908 / JCM 11604 / IC-154</strain>
    </source>
</reference>
<organism evidence="2 3">
    <name type="scientific">Caldisphaera lagunensis (strain DSM 15908 / JCM 11604 / ANMR 0165 / IC-154)</name>
    <dbReference type="NCBI Taxonomy" id="1056495"/>
    <lineage>
        <taxon>Archaea</taxon>
        <taxon>Thermoproteota</taxon>
        <taxon>Thermoprotei</taxon>
        <taxon>Acidilobales</taxon>
        <taxon>Caldisphaeraceae</taxon>
        <taxon>Caldisphaera</taxon>
    </lineage>
</organism>
<dbReference type="Proteomes" id="UP000010469">
    <property type="component" value="Chromosome"/>
</dbReference>
<dbReference type="STRING" id="1056495.Calag_0972"/>